<evidence type="ECO:0000256" key="18">
    <source>
        <dbReference type="ARBA" id="ARBA00023125"/>
    </source>
</evidence>
<dbReference type="GO" id="GO:0006260">
    <property type="term" value="P:DNA replication"/>
    <property type="evidence" value="ECO:0007669"/>
    <property type="project" value="UniProtKB-KW"/>
</dbReference>
<accession>S5SY31</accession>
<dbReference type="GO" id="GO:0003677">
    <property type="term" value="F:DNA binding"/>
    <property type="evidence" value="ECO:0007669"/>
    <property type="project" value="UniProtKB-KW"/>
</dbReference>
<comment type="subcellular location">
    <subcellularLocation>
        <location evidence="3">Host nucleus</location>
    </subcellularLocation>
</comment>
<organism evidence="24 25">
    <name type="scientific">Circoviridae 18 LDMD-2013</name>
    <dbReference type="NCBI Taxonomy" id="1379722"/>
    <lineage>
        <taxon>Viruses</taxon>
        <taxon>Monodnaviria</taxon>
        <taxon>Shotokuvirae</taxon>
        <taxon>Cressdnaviricota</taxon>
        <taxon>Arfiviricetes</taxon>
        <taxon>Saturnivirales</taxon>
        <taxon>Kanorauviridae</taxon>
        <taxon>Ninurtavirus</taxon>
        <taxon>Ninurtavirus oceanis</taxon>
        <taxon>Circoviridae LDMD-2013b</taxon>
    </lineage>
</organism>
<comment type="catalytic activity">
    <reaction evidence="22">
        <text>ATP + H2O = ADP + phosphate + H(+)</text>
        <dbReference type="Rhea" id="RHEA:13065"/>
        <dbReference type="ChEBI" id="CHEBI:15377"/>
        <dbReference type="ChEBI" id="CHEBI:15378"/>
        <dbReference type="ChEBI" id="CHEBI:30616"/>
        <dbReference type="ChEBI" id="CHEBI:43474"/>
        <dbReference type="ChEBI" id="CHEBI:456216"/>
    </reaction>
</comment>
<keyword evidence="8" id="KW-0548">Nucleotidyltransferase</keyword>
<keyword evidence="15" id="KW-0347">Helicase</keyword>
<dbReference type="Gene3D" id="3.40.1310.20">
    <property type="match status" value="1"/>
</dbReference>
<dbReference type="GO" id="GO:0042025">
    <property type="term" value="C:host cell nucleus"/>
    <property type="evidence" value="ECO:0007669"/>
    <property type="project" value="UniProtKB-SubCell"/>
</dbReference>
<dbReference type="Pfam" id="PF00910">
    <property type="entry name" value="RNA_helicase"/>
    <property type="match status" value="1"/>
</dbReference>
<comment type="similarity">
    <text evidence="4">Belongs to the nanoviruses/circoviruses replication-associated protein family.</text>
</comment>
<keyword evidence="13" id="KW-0255">Endonuclease</keyword>
<evidence type="ECO:0000256" key="19">
    <source>
        <dbReference type="ARBA" id="ARBA00023268"/>
    </source>
</evidence>
<keyword evidence="18" id="KW-0238">DNA-binding</keyword>
<feature type="domain" description="CRESS-DNA virus Rep endonuclease" evidence="23">
    <location>
        <begin position="2"/>
        <end position="95"/>
    </location>
</feature>
<evidence type="ECO:0000256" key="4">
    <source>
        <dbReference type="ARBA" id="ARBA00008545"/>
    </source>
</evidence>
<evidence type="ECO:0000259" key="23">
    <source>
        <dbReference type="PROSITE" id="PS52020"/>
    </source>
</evidence>
<keyword evidence="10" id="KW-0540">Nuclease</keyword>
<name>S5SY31_9VIRU</name>
<evidence type="ECO:0000256" key="21">
    <source>
        <dbReference type="ARBA" id="ARBA00032243"/>
    </source>
</evidence>
<evidence type="ECO:0000256" key="13">
    <source>
        <dbReference type="ARBA" id="ARBA00022759"/>
    </source>
</evidence>
<keyword evidence="9" id="KW-0235">DNA replication</keyword>
<evidence type="ECO:0000256" key="10">
    <source>
        <dbReference type="ARBA" id="ARBA00022722"/>
    </source>
</evidence>
<dbReference type="GO" id="GO:0016779">
    <property type="term" value="F:nucleotidyltransferase activity"/>
    <property type="evidence" value="ECO:0007669"/>
    <property type="project" value="UniProtKB-KW"/>
</dbReference>
<evidence type="ECO:0000256" key="14">
    <source>
        <dbReference type="ARBA" id="ARBA00022801"/>
    </source>
</evidence>
<dbReference type="GeneID" id="22276081"/>
<dbReference type="Proteomes" id="UP000149126">
    <property type="component" value="Segment"/>
</dbReference>
<dbReference type="GO" id="GO:0005524">
    <property type="term" value="F:ATP binding"/>
    <property type="evidence" value="ECO:0007669"/>
    <property type="project" value="UniProtKB-KW"/>
</dbReference>
<dbReference type="InterPro" id="IPR027417">
    <property type="entry name" value="P-loop_NTPase"/>
</dbReference>
<dbReference type="EMBL" id="KF133825">
    <property type="protein sequence ID" value="AGS36233.1"/>
    <property type="molecule type" value="Genomic_DNA"/>
</dbReference>
<protein>
    <recommendedName>
        <fullName evidence="5">Replication-associated protein</fullName>
    </recommendedName>
    <alternativeName>
        <fullName evidence="20">ATP-dependent helicase Rep</fullName>
    </alternativeName>
    <alternativeName>
        <fullName evidence="21">RepP</fullName>
    </alternativeName>
</protein>
<keyword evidence="6" id="KW-1048">Host nucleus</keyword>
<dbReference type="SUPFAM" id="SSF52540">
    <property type="entry name" value="P-loop containing nucleoside triphosphate hydrolases"/>
    <property type="match status" value="1"/>
</dbReference>
<keyword evidence="19" id="KW-0511">Multifunctional enzyme</keyword>
<dbReference type="GO" id="GO:0003724">
    <property type="term" value="F:RNA helicase activity"/>
    <property type="evidence" value="ECO:0007669"/>
    <property type="project" value="InterPro"/>
</dbReference>
<evidence type="ECO:0000256" key="20">
    <source>
        <dbReference type="ARBA" id="ARBA00030754"/>
    </source>
</evidence>
<dbReference type="PROSITE" id="PS52020">
    <property type="entry name" value="CRESS_DNA_REP"/>
    <property type="match status" value="1"/>
</dbReference>
<dbReference type="InterPro" id="IPR049912">
    <property type="entry name" value="CRESS_DNA_REP"/>
</dbReference>
<proteinExistence type="inferred from homology"/>
<evidence type="ECO:0000256" key="5">
    <source>
        <dbReference type="ARBA" id="ARBA00014531"/>
    </source>
</evidence>
<dbReference type="GO" id="GO:0004519">
    <property type="term" value="F:endonuclease activity"/>
    <property type="evidence" value="ECO:0007669"/>
    <property type="project" value="UniProtKB-KW"/>
</dbReference>
<reference evidence="24 25" key="1">
    <citation type="journal article" date="2014" name="Environ. Microbiol.">
        <title>Comparative metagenomics: natural populations of induced prophages demonstrate highly unique, lower diversity viral sequences.</title>
        <authorList>
            <person name="McDaniel L.D."/>
            <person name="Rosario K."/>
            <person name="Breitbart M."/>
            <person name="Paul J.H."/>
        </authorList>
    </citation>
    <scope>NUCLEOTIDE SEQUENCE [LARGE SCALE GENOMIC DNA]</scope>
</reference>
<evidence type="ECO:0000256" key="16">
    <source>
        <dbReference type="ARBA" id="ARBA00022840"/>
    </source>
</evidence>
<evidence type="ECO:0000256" key="2">
    <source>
        <dbReference type="ARBA" id="ARBA00001946"/>
    </source>
</evidence>
<evidence type="ECO:0000256" key="9">
    <source>
        <dbReference type="ARBA" id="ARBA00022705"/>
    </source>
</evidence>
<dbReference type="InterPro" id="IPR000605">
    <property type="entry name" value="Helicase_SF3_ssDNA/RNA_vir"/>
</dbReference>
<dbReference type="GO" id="GO:0016787">
    <property type="term" value="F:hydrolase activity"/>
    <property type="evidence" value="ECO:0007669"/>
    <property type="project" value="UniProtKB-KW"/>
</dbReference>
<comment type="cofactor">
    <cofactor evidence="2">
        <name>Mg(2+)</name>
        <dbReference type="ChEBI" id="CHEBI:18420"/>
    </cofactor>
</comment>
<evidence type="ECO:0000256" key="6">
    <source>
        <dbReference type="ARBA" id="ARBA00022562"/>
    </source>
</evidence>
<keyword evidence="25" id="KW-1185">Reference proteome</keyword>
<dbReference type="GO" id="GO:0046872">
    <property type="term" value="F:metal ion binding"/>
    <property type="evidence" value="ECO:0007669"/>
    <property type="project" value="UniProtKB-KW"/>
</dbReference>
<evidence type="ECO:0000256" key="11">
    <source>
        <dbReference type="ARBA" id="ARBA00022723"/>
    </source>
</evidence>
<evidence type="ECO:0000256" key="7">
    <source>
        <dbReference type="ARBA" id="ARBA00022679"/>
    </source>
</evidence>
<dbReference type="RefSeq" id="YP_009109683.1">
    <property type="nucleotide sequence ID" value="NC_025722.1"/>
</dbReference>
<evidence type="ECO:0000313" key="25">
    <source>
        <dbReference type="Proteomes" id="UP000149126"/>
    </source>
</evidence>
<evidence type="ECO:0000256" key="1">
    <source>
        <dbReference type="ARBA" id="ARBA00001936"/>
    </source>
</evidence>
<dbReference type="KEGG" id="vg:22276081"/>
<sequence length="263" mass="30162">MRRQGIFWMLTIPHASYTPYLPPDVTWTRGQLESGDGGYIHWQLLVGFAKKVSLRRVREVYGPIHAEISRSESAAAYVWKEDTRIDGTQFELGARPFRRNSATDWEAVWESAKRRDLESIPAQTRVVCYRSLLAIAASYDVPKPIVKSVYCFYGVSGSGKSRRAWDEAGVEAYSKDPRSKFWCGYQGQSNVVLDEFRGGIDVAHLLRWFDRYPVRVEIKGSSVPLAAERIWITSNLAPLQWYPELDPLTYEALMRRLDVTEFA</sequence>
<keyword evidence="17" id="KW-0190">Covalent protein-DNA linkage</keyword>
<keyword evidence="7" id="KW-0808">Transferase</keyword>
<keyword evidence="14" id="KW-0378">Hydrolase</keyword>
<evidence type="ECO:0000313" key="24">
    <source>
        <dbReference type="EMBL" id="AGS36233.1"/>
    </source>
</evidence>
<keyword evidence="16" id="KW-0067">ATP-binding</keyword>
<evidence type="ECO:0000256" key="17">
    <source>
        <dbReference type="ARBA" id="ARBA00023124"/>
    </source>
</evidence>
<evidence type="ECO:0000256" key="3">
    <source>
        <dbReference type="ARBA" id="ARBA00004147"/>
    </source>
</evidence>
<dbReference type="OrthoDB" id="9195at10239"/>
<keyword evidence="11" id="KW-0479">Metal-binding</keyword>
<dbReference type="GO" id="GO:0003723">
    <property type="term" value="F:RNA binding"/>
    <property type="evidence" value="ECO:0007669"/>
    <property type="project" value="InterPro"/>
</dbReference>
<keyword evidence="12" id="KW-0547">Nucleotide-binding</keyword>
<evidence type="ECO:0000256" key="22">
    <source>
        <dbReference type="ARBA" id="ARBA00049360"/>
    </source>
</evidence>
<evidence type="ECO:0000256" key="15">
    <source>
        <dbReference type="ARBA" id="ARBA00022806"/>
    </source>
</evidence>
<comment type="cofactor">
    <cofactor evidence="1">
        <name>Mn(2+)</name>
        <dbReference type="ChEBI" id="CHEBI:29035"/>
    </cofactor>
</comment>
<evidence type="ECO:0000256" key="8">
    <source>
        <dbReference type="ARBA" id="ARBA00022695"/>
    </source>
</evidence>
<evidence type="ECO:0000256" key="12">
    <source>
        <dbReference type="ARBA" id="ARBA00022741"/>
    </source>
</evidence>